<keyword evidence="3" id="KW-0430">Lectin</keyword>
<dbReference type="GO" id="GO:0045954">
    <property type="term" value="P:positive regulation of natural killer cell mediated cytotoxicity"/>
    <property type="evidence" value="ECO:0007669"/>
    <property type="project" value="TreeGrafter"/>
</dbReference>
<evidence type="ECO:0000256" key="5">
    <source>
        <dbReference type="ARBA" id="ARBA00022989"/>
    </source>
</evidence>
<dbReference type="InterPro" id="IPR050919">
    <property type="entry name" value="NKG2/CD94_NK_receptors"/>
</dbReference>
<dbReference type="AlphaFoldDB" id="A0A8C4JT55"/>
<keyword evidence="2" id="KW-0812">Transmembrane</keyword>
<dbReference type="Proteomes" id="UP000694423">
    <property type="component" value="Unplaced"/>
</dbReference>
<reference evidence="7" key="1">
    <citation type="submission" date="2025-08" db="UniProtKB">
        <authorList>
            <consortium name="Ensembl"/>
        </authorList>
    </citation>
    <scope>IDENTIFICATION</scope>
</reference>
<evidence type="ECO:0000313" key="8">
    <source>
        <dbReference type="Proteomes" id="UP000694423"/>
    </source>
</evidence>
<protein>
    <submittedName>
        <fullName evidence="7">Uncharacterized protein</fullName>
    </submittedName>
</protein>
<keyword evidence="6" id="KW-0472">Membrane</keyword>
<comment type="subcellular location">
    <subcellularLocation>
        <location evidence="1">Membrane</location>
        <topology evidence="1">Single-pass type II membrane protein</topology>
    </subcellularLocation>
</comment>
<reference evidence="7" key="2">
    <citation type="submission" date="2025-09" db="UniProtKB">
        <authorList>
            <consortium name="Ensembl"/>
        </authorList>
    </citation>
    <scope>IDENTIFICATION</scope>
</reference>
<keyword evidence="8" id="KW-1185">Reference proteome</keyword>
<evidence type="ECO:0000256" key="3">
    <source>
        <dbReference type="ARBA" id="ARBA00022734"/>
    </source>
</evidence>
<dbReference type="GO" id="GO:0030246">
    <property type="term" value="F:carbohydrate binding"/>
    <property type="evidence" value="ECO:0007669"/>
    <property type="project" value="UniProtKB-KW"/>
</dbReference>
<keyword evidence="5" id="KW-1133">Transmembrane helix</keyword>
<dbReference type="InterPro" id="IPR016187">
    <property type="entry name" value="CTDL_fold"/>
</dbReference>
<sequence length="95" mass="10992">MKEELLLLCEGLCSAPVILQGNPLETALTDRPGHVLLCFQGHTCNPCPEKWLQYGNNCYYFSKERKTWQESKAQWSDLDMLHPSLNDFLAIWQFS</sequence>
<dbReference type="PANTHER" id="PTHR22800">
    <property type="entry name" value="C-TYPE LECTIN PROTEINS"/>
    <property type="match status" value="1"/>
</dbReference>
<evidence type="ECO:0000256" key="2">
    <source>
        <dbReference type="ARBA" id="ARBA00022692"/>
    </source>
</evidence>
<proteinExistence type="predicted"/>
<dbReference type="Ensembl" id="ENSDNVT00000016705.1">
    <property type="protein sequence ID" value="ENSDNVP00000013901.1"/>
    <property type="gene ID" value="ENSDNVG00000009796.1"/>
</dbReference>
<accession>A0A8C4JT55</accession>
<dbReference type="GO" id="GO:0016020">
    <property type="term" value="C:membrane"/>
    <property type="evidence" value="ECO:0007669"/>
    <property type="project" value="UniProtKB-SubCell"/>
</dbReference>
<evidence type="ECO:0000256" key="6">
    <source>
        <dbReference type="ARBA" id="ARBA00023136"/>
    </source>
</evidence>
<keyword evidence="4" id="KW-0735">Signal-anchor</keyword>
<dbReference type="PANTHER" id="PTHR22800:SF252">
    <property type="entry name" value="NATURAL KILLER CELLS ANTIGEN CD94"/>
    <property type="match status" value="1"/>
</dbReference>
<name>A0A8C4JT55_DRONO</name>
<dbReference type="InterPro" id="IPR016186">
    <property type="entry name" value="C-type_lectin-like/link_sf"/>
</dbReference>
<evidence type="ECO:0000313" key="7">
    <source>
        <dbReference type="Ensembl" id="ENSDNVP00000013901.1"/>
    </source>
</evidence>
<dbReference type="SUPFAM" id="SSF56436">
    <property type="entry name" value="C-type lectin-like"/>
    <property type="match status" value="1"/>
</dbReference>
<evidence type="ECO:0000256" key="1">
    <source>
        <dbReference type="ARBA" id="ARBA00004606"/>
    </source>
</evidence>
<dbReference type="GO" id="GO:0002223">
    <property type="term" value="P:stimulatory C-type lectin receptor signaling pathway"/>
    <property type="evidence" value="ECO:0007669"/>
    <property type="project" value="TreeGrafter"/>
</dbReference>
<evidence type="ECO:0000256" key="4">
    <source>
        <dbReference type="ARBA" id="ARBA00022968"/>
    </source>
</evidence>
<organism evidence="7 8">
    <name type="scientific">Dromaius novaehollandiae</name>
    <name type="common">Emu</name>
    <dbReference type="NCBI Taxonomy" id="8790"/>
    <lineage>
        <taxon>Eukaryota</taxon>
        <taxon>Metazoa</taxon>
        <taxon>Chordata</taxon>
        <taxon>Craniata</taxon>
        <taxon>Vertebrata</taxon>
        <taxon>Euteleostomi</taxon>
        <taxon>Archelosauria</taxon>
        <taxon>Archosauria</taxon>
        <taxon>Dinosauria</taxon>
        <taxon>Saurischia</taxon>
        <taxon>Theropoda</taxon>
        <taxon>Coelurosauria</taxon>
        <taxon>Aves</taxon>
        <taxon>Palaeognathae</taxon>
        <taxon>Casuariiformes</taxon>
        <taxon>Dromaiidae</taxon>
        <taxon>Dromaius</taxon>
    </lineage>
</organism>
<dbReference type="Gene3D" id="3.10.100.10">
    <property type="entry name" value="Mannose-Binding Protein A, subunit A"/>
    <property type="match status" value="1"/>
</dbReference>